<dbReference type="InterPro" id="IPR000571">
    <property type="entry name" value="Znf_CCCH"/>
</dbReference>
<dbReference type="EMBL" id="JAXCGZ010015254">
    <property type="protein sequence ID" value="KAK7070717.1"/>
    <property type="molecule type" value="Genomic_DNA"/>
</dbReference>
<feature type="zinc finger region" description="C3H1-type" evidence="4">
    <location>
        <begin position="200"/>
        <end position="226"/>
    </location>
</feature>
<feature type="compositionally biased region" description="Basic and acidic residues" evidence="5">
    <location>
        <begin position="173"/>
        <end position="197"/>
    </location>
</feature>
<name>A0AAN9A5R0_HALRR</name>
<dbReference type="SMART" id="SM00356">
    <property type="entry name" value="ZnF_C3H1"/>
    <property type="match status" value="5"/>
</dbReference>
<keyword evidence="1 4" id="KW-0479">Metal-binding</keyword>
<dbReference type="Pfam" id="PF00642">
    <property type="entry name" value="zf-CCCH"/>
    <property type="match status" value="1"/>
</dbReference>
<dbReference type="InterPro" id="IPR052650">
    <property type="entry name" value="Zinc_finger_CCCH"/>
</dbReference>
<feature type="region of interest" description="Disordered" evidence="5">
    <location>
        <begin position="75"/>
        <end position="127"/>
    </location>
</feature>
<evidence type="ECO:0000256" key="4">
    <source>
        <dbReference type="PROSITE-ProRule" id="PRU00723"/>
    </source>
</evidence>
<feature type="compositionally biased region" description="Basic and acidic residues" evidence="5">
    <location>
        <begin position="107"/>
        <end position="123"/>
    </location>
</feature>
<keyword evidence="3 4" id="KW-0862">Zinc</keyword>
<dbReference type="PANTHER" id="PTHR36886">
    <property type="entry name" value="PROTEIN FRIGIDA-ESSENTIAL 1"/>
    <property type="match status" value="1"/>
</dbReference>
<feature type="domain" description="C3H1-type" evidence="6">
    <location>
        <begin position="17"/>
        <end position="44"/>
    </location>
</feature>
<feature type="domain" description="C3H1-type" evidence="6">
    <location>
        <begin position="387"/>
        <end position="414"/>
    </location>
</feature>
<evidence type="ECO:0000259" key="6">
    <source>
        <dbReference type="PROSITE" id="PS50103"/>
    </source>
</evidence>
<sequence>MSSDVEDQRLGGEESPKPKEAVCRMFQLRICSRGKNCPDAHPGEEYSDSEEGDEDDQEDEESTPVCKFFLRNSCARGNSCPFRHSRDSDEDDNNQLCESGDSDDEEASKKVTDSPLFDEKSQQLKDNYWSGEIEWETSNKEEIWEQMQTHDYEEEKRKVPSSEEAIGNQNETEQLHEGESQHPGKREQHLKENVSEQPVVKDRVCRLYQLRICTRGKNCLDAHPGEESSSNDDDEEAEDDQDGDEESKKPAPVCKFFLRNSCVRGNSCPFRHSLADTDEEDDDELPDRGDGGDEKASKKLTDDYLSDGKTQPLKDDYQSVEIEWQIPNEDEIWQQMRTLDDEEEKRDVPYNKEPKGTQNSAKHHEGESQHHGKEVEQLKENVSDCSIVKERICRFYQLRICTRGKNCPDAHPGEESSNHDE</sequence>
<accession>A0AAN9A5R0</accession>
<dbReference type="Gene3D" id="3.30.1370.210">
    <property type="match status" value="2"/>
</dbReference>
<keyword evidence="2 4" id="KW-0863">Zinc-finger</keyword>
<evidence type="ECO:0000256" key="2">
    <source>
        <dbReference type="ARBA" id="ARBA00022771"/>
    </source>
</evidence>
<dbReference type="Proteomes" id="UP001381693">
    <property type="component" value="Unassembled WGS sequence"/>
</dbReference>
<gene>
    <name evidence="7" type="ORF">SK128_025109</name>
</gene>
<feature type="compositionally biased region" description="Basic and acidic residues" evidence="5">
    <location>
        <begin position="140"/>
        <end position="161"/>
    </location>
</feature>
<proteinExistence type="predicted"/>
<evidence type="ECO:0000256" key="5">
    <source>
        <dbReference type="SAM" id="MobiDB-lite"/>
    </source>
</evidence>
<feature type="region of interest" description="Disordered" evidence="5">
    <location>
        <begin position="33"/>
        <end position="63"/>
    </location>
</feature>
<feature type="compositionally biased region" description="Basic and acidic residues" evidence="5">
    <location>
        <begin position="286"/>
        <end position="302"/>
    </location>
</feature>
<dbReference type="AlphaFoldDB" id="A0AAN9A5R0"/>
<keyword evidence="8" id="KW-1185">Reference proteome</keyword>
<evidence type="ECO:0000256" key="3">
    <source>
        <dbReference type="ARBA" id="ARBA00022833"/>
    </source>
</evidence>
<protein>
    <recommendedName>
        <fullName evidence="6">C3H1-type domain-containing protein</fullName>
    </recommendedName>
</protein>
<feature type="zinc finger region" description="C3H1-type" evidence="4">
    <location>
        <begin position="60"/>
        <end position="87"/>
    </location>
</feature>
<feature type="domain" description="C3H1-type" evidence="6">
    <location>
        <begin position="200"/>
        <end position="226"/>
    </location>
</feature>
<dbReference type="PROSITE" id="PS50103">
    <property type="entry name" value="ZF_C3H1"/>
    <property type="match status" value="5"/>
</dbReference>
<reference evidence="7 8" key="1">
    <citation type="submission" date="2023-11" db="EMBL/GenBank/DDBJ databases">
        <title>Halocaridina rubra genome assembly.</title>
        <authorList>
            <person name="Smith C."/>
        </authorList>
    </citation>
    <scope>NUCLEOTIDE SEQUENCE [LARGE SCALE GENOMIC DNA]</scope>
    <source>
        <strain evidence="7">EP-1</strain>
        <tissue evidence="7">Whole</tissue>
    </source>
</reference>
<feature type="zinc finger region" description="C3H1-type" evidence="4">
    <location>
        <begin position="17"/>
        <end position="44"/>
    </location>
</feature>
<feature type="compositionally biased region" description="Basic and acidic residues" evidence="5">
    <location>
        <begin position="345"/>
        <end position="355"/>
    </location>
</feature>
<comment type="caution">
    <text evidence="7">The sequence shown here is derived from an EMBL/GenBank/DDBJ whole genome shotgun (WGS) entry which is preliminary data.</text>
</comment>
<feature type="domain" description="C3H1-type" evidence="6">
    <location>
        <begin position="248"/>
        <end position="275"/>
    </location>
</feature>
<feature type="region of interest" description="Disordered" evidence="5">
    <location>
        <begin position="263"/>
        <end position="381"/>
    </location>
</feature>
<evidence type="ECO:0000313" key="8">
    <source>
        <dbReference type="Proteomes" id="UP001381693"/>
    </source>
</evidence>
<evidence type="ECO:0000256" key="1">
    <source>
        <dbReference type="ARBA" id="ARBA00022723"/>
    </source>
</evidence>
<feature type="non-terminal residue" evidence="7">
    <location>
        <position position="421"/>
    </location>
</feature>
<dbReference type="InterPro" id="IPR036855">
    <property type="entry name" value="Znf_CCCH_sf"/>
</dbReference>
<feature type="compositionally biased region" description="Acidic residues" evidence="5">
    <location>
        <begin position="229"/>
        <end position="245"/>
    </location>
</feature>
<feature type="zinc finger region" description="C3H1-type" evidence="4">
    <location>
        <begin position="248"/>
        <end position="275"/>
    </location>
</feature>
<dbReference type="GO" id="GO:0008270">
    <property type="term" value="F:zinc ion binding"/>
    <property type="evidence" value="ECO:0007669"/>
    <property type="project" value="UniProtKB-KW"/>
</dbReference>
<feature type="domain" description="C3H1-type" evidence="6">
    <location>
        <begin position="60"/>
        <end position="87"/>
    </location>
</feature>
<feature type="compositionally biased region" description="Acidic residues" evidence="5">
    <location>
        <begin position="276"/>
        <end position="285"/>
    </location>
</feature>
<organism evidence="7 8">
    <name type="scientific">Halocaridina rubra</name>
    <name type="common">Hawaiian red shrimp</name>
    <dbReference type="NCBI Taxonomy" id="373956"/>
    <lineage>
        <taxon>Eukaryota</taxon>
        <taxon>Metazoa</taxon>
        <taxon>Ecdysozoa</taxon>
        <taxon>Arthropoda</taxon>
        <taxon>Crustacea</taxon>
        <taxon>Multicrustacea</taxon>
        <taxon>Malacostraca</taxon>
        <taxon>Eumalacostraca</taxon>
        <taxon>Eucarida</taxon>
        <taxon>Decapoda</taxon>
        <taxon>Pleocyemata</taxon>
        <taxon>Caridea</taxon>
        <taxon>Atyoidea</taxon>
        <taxon>Atyidae</taxon>
        <taxon>Halocaridina</taxon>
    </lineage>
</organism>
<feature type="region of interest" description="Disordered" evidence="5">
    <location>
        <begin position="140"/>
        <end position="197"/>
    </location>
</feature>
<feature type="compositionally biased region" description="Basic and acidic residues" evidence="5">
    <location>
        <begin position="362"/>
        <end position="381"/>
    </location>
</feature>
<feature type="region of interest" description="Disordered" evidence="5">
    <location>
        <begin position="218"/>
        <end position="251"/>
    </location>
</feature>
<feature type="zinc finger region" description="C3H1-type" evidence="4">
    <location>
        <begin position="387"/>
        <end position="414"/>
    </location>
</feature>
<feature type="compositionally biased region" description="Acidic residues" evidence="5">
    <location>
        <begin position="45"/>
        <end position="62"/>
    </location>
</feature>
<dbReference type="SUPFAM" id="SSF90229">
    <property type="entry name" value="CCCH zinc finger"/>
    <property type="match status" value="2"/>
</dbReference>
<evidence type="ECO:0000313" key="7">
    <source>
        <dbReference type="EMBL" id="KAK7070717.1"/>
    </source>
</evidence>
<dbReference type="PANTHER" id="PTHR36886:SF3">
    <property type="entry name" value="PROTEIN FRIGIDA-ESSENTIAL 1"/>
    <property type="match status" value="1"/>
</dbReference>